<dbReference type="GO" id="GO:0030735">
    <property type="term" value="F:carnosine N-methyltransferase activity"/>
    <property type="evidence" value="ECO:0007669"/>
    <property type="project" value="UniProtKB-EC"/>
</dbReference>
<evidence type="ECO:0000256" key="2">
    <source>
        <dbReference type="ARBA" id="ARBA00012003"/>
    </source>
</evidence>
<evidence type="ECO:0000256" key="1">
    <source>
        <dbReference type="ARBA" id="ARBA00010086"/>
    </source>
</evidence>
<gene>
    <name evidence="7" type="ORF">AMS68_002087</name>
</gene>
<feature type="compositionally biased region" description="Polar residues" evidence="6">
    <location>
        <begin position="304"/>
        <end position="332"/>
    </location>
</feature>
<organism evidence="7 8">
    <name type="scientific">Peltaster fructicola</name>
    <dbReference type="NCBI Taxonomy" id="286661"/>
    <lineage>
        <taxon>Eukaryota</taxon>
        <taxon>Fungi</taxon>
        <taxon>Dikarya</taxon>
        <taxon>Ascomycota</taxon>
        <taxon>Pezizomycotina</taxon>
        <taxon>Dothideomycetes</taxon>
        <taxon>Dothideomycetes incertae sedis</taxon>
        <taxon>Peltaster</taxon>
    </lineage>
</organism>
<dbReference type="GO" id="GO:0032259">
    <property type="term" value="P:methylation"/>
    <property type="evidence" value="ECO:0007669"/>
    <property type="project" value="UniProtKB-KW"/>
</dbReference>
<dbReference type="InterPro" id="IPR029063">
    <property type="entry name" value="SAM-dependent_MTases_sf"/>
</dbReference>
<evidence type="ECO:0000313" key="8">
    <source>
        <dbReference type="Proteomes" id="UP000503462"/>
    </source>
</evidence>
<accession>A0A6H0XQ16</accession>
<dbReference type="Gene3D" id="3.40.50.150">
    <property type="entry name" value="Vaccinia Virus protein VP39"/>
    <property type="match status" value="1"/>
</dbReference>
<evidence type="ECO:0000256" key="3">
    <source>
        <dbReference type="ARBA" id="ARBA00022603"/>
    </source>
</evidence>
<proteinExistence type="inferred from homology"/>
<evidence type="ECO:0000256" key="5">
    <source>
        <dbReference type="ARBA" id="ARBA00022691"/>
    </source>
</evidence>
<dbReference type="SMART" id="SM01296">
    <property type="entry name" value="N2227"/>
    <property type="match status" value="1"/>
</dbReference>
<feature type="region of interest" description="Disordered" evidence="6">
    <location>
        <begin position="71"/>
        <end position="98"/>
    </location>
</feature>
<keyword evidence="3" id="KW-0489">Methyltransferase</keyword>
<keyword evidence="8" id="KW-1185">Reference proteome</keyword>
<dbReference type="AlphaFoldDB" id="A0A6H0XQ16"/>
<dbReference type="SUPFAM" id="SSF53335">
    <property type="entry name" value="S-adenosyl-L-methionine-dependent methyltransferases"/>
    <property type="match status" value="1"/>
</dbReference>
<dbReference type="InterPro" id="IPR012901">
    <property type="entry name" value="CARME"/>
</dbReference>
<feature type="region of interest" description="Disordered" evidence="6">
    <location>
        <begin position="347"/>
        <end position="507"/>
    </location>
</feature>
<feature type="region of interest" description="Disordered" evidence="6">
    <location>
        <begin position="276"/>
        <end position="332"/>
    </location>
</feature>
<feature type="compositionally biased region" description="Acidic residues" evidence="6">
    <location>
        <begin position="406"/>
        <end position="416"/>
    </location>
</feature>
<evidence type="ECO:0000256" key="4">
    <source>
        <dbReference type="ARBA" id="ARBA00022679"/>
    </source>
</evidence>
<name>A0A6H0XQ16_9PEZI</name>
<evidence type="ECO:0000313" key="7">
    <source>
        <dbReference type="EMBL" id="QIW96569.1"/>
    </source>
</evidence>
<sequence length="972" mass="107886">MSMVMDFDQSFTGPVDWSFPSPNATPNHQSFGHDIFQTPKTTTLPSHFQDAFNTPQVQSFTTPRLQHAIATPQQGSRPQHYIPQPYAQPPSTSPQAQWHPHFAPEQVLPSNVPASQVQTPPPTRDSDARKVVHQPVAFGTPSTIATRRHMTPQRQVLDTREQTLQIQFPQVTQPFANTGPMTAPVRSTYQWQPSPVQVRQASTLEDPFMSNIPREMAWSFQGGDAFEGALQEQLSQTVSQSMASSVAPGTSLHATTMSSSIDPSLVYSSPVHLLPPVPARPRSAMPGAQSEQRRRVNAKHARTDTTSSGESASRPNLRRSNTTGSARSSNVPTDIFGRVLDVPRTASPLKRVGRTPLGSISEMSKQKHRSSVILTVDENGLARTETQDDSPTRSMRARYPGLFDSDSSDPEPDESPEPISRRSSFAFNKRDERKQKAPKLDPPIEKFEGLSIPRSSSSASLRGTVTPSRAAIAATAQLRRQSSLRRTSSLRRSQSRGQGASMDTCPMNVTDDQSWIATSPEKQQFEFAPVNTRRARPPRAVMQNTLDAHNRRWSMMSVEQQGSLQGDVFAGSSQSPTKKMRCLCGTANQDERNVLYSALDSFRQYRQLAHYNVTHIRRQAFYSLPSAHTDLLCEPPFLLPNTFLQADDAIDANADIADAILNVGVPAFGLSDDTSWHGSAKGHDVDKARSTIRQLYRDWCEEGQIEREACFRPIIDALHEHIPVPPVERGAVRVLVPGAGLGRLIFDLCLAGYAVEGNEISYHQLLASNYMLNYTEAAEQHTLYPWALAFSNHHNRSDQFRSVKIPDVHPATALEAEHLKQPSGVHYSQRMSMAAGDFCVIYRELGQSETFDAVTTCFFIDTAPNVINYVETVRHCLKPGGFWINLGPLLWHFDVPSTSAERSEVREPAGQGIGDPGSFELANDEVIALLAQFGFVVEKHEDRTAKPTGYIQDPRSMLQNVYKPVFWVARKL</sequence>
<keyword evidence="5" id="KW-0949">S-adenosyl-L-methionine</keyword>
<dbReference type="OrthoDB" id="978at2759"/>
<dbReference type="Proteomes" id="UP000503462">
    <property type="component" value="Chromosome 1"/>
</dbReference>
<dbReference type="PANTHER" id="PTHR12303">
    <property type="entry name" value="CARNOSINE N-METHYLTRANSFERASE"/>
    <property type="match status" value="1"/>
</dbReference>
<reference evidence="7 8" key="1">
    <citation type="journal article" date="2016" name="Sci. Rep.">
        <title>Peltaster fructicola genome reveals evolution from an invasive phytopathogen to an ectophytic parasite.</title>
        <authorList>
            <person name="Xu C."/>
            <person name="Chen H."/>
            <person name="Gleason M.L."/>
            <person name="Xu J.R."/>
            <person name="Liu H."/>
            <person name="Zhang R."/>
            <person name="Sun G."/>
        </authorList>
    </citation>
    <scope>NUCLEOTIDE SEQUENCE [LARGE SCALE GENOMIC DNA]</scope>
    <source>
        <strain evidence="7 8">LNHT1506</strain>
    </source>
</reference>
<feature type="compositionally biased region" description="Basic and acidic residues" evidence="6">
    <location>
        <begin position="428"/>
        <end position="448"/>
    </location>
</feature>
<dbReference type="EMBL" id="CP051139">
    <property type="protein sequence ID" value="QIW96569.1"/>
    <property type="molecule type" value="Genomic_DNA"/>
</dbReference>
<dbReference type="EC" id="2.1.1.22" evidence="2"/>
<evidence type="ECO:0000256" key="6">
    <source>
        <dbReference type="SAM" id="MobiDB-lite"/>
    </source>
</evidence>
<comment type="similarity">
    <text evidence="1">Belongs to the carnosine N-methyltransferase family.</text>
</comment>
<dbReference type="Pfam" id="PF07942">
    <property type="entry name" value="CARME"/>
    <property type="match status" value="1"/>
</dbReference>
<keyword evidence="4" id="KW-0808">Transferase</keyword>
<feature type="compositionally biased region" description="Low complexity" evidence="6">
    <location>
        <begin position="475"/>
        <end position="501"/>
    </location>
</feature>
<feature type="region of interest" description="Disordered" evidence="6">
    <location>
        <begin position="14"/>
        <end position="36"/>
    </location>
</feature>
<dbReference type="PANTHER" id="PTHR12303:SF6">
    <property type="entry name" value="CARNOSINE N-METHYLTRANSFERASE"/>
    <property type="match status" value="1"/>
</dbReference>
<feature type="compositionally biased region" description="Polar residues" evidence="6">
    <location>
        <begin position="20"/>
        <end position="30"/>
    </location>
</feature>
<protein>
    <recommendedName>
        <fullName evidence="2">carnosine N-methyltransferase</fullName>
        <ecNumber evidence="2">2.1.1.22</ecNumber>
    </recommendedName>
</protein>